<dbReference type="AlphaFoldDB" id="A0A379C7W0"/>
<evidence type="ECO:0000313" key="3">
    <source>
        <dbReference type="Proteomes" id="UP000255517"/>
    </source>
</evidence>
<name>A0A379C7W0_9FIRM</name>
<dbReference type="OrthoDB" id="1698141at2"/>
<evidence type="ECO:0000313" key="2">
    <source>
        <dbReference type="EMBL" id="SUB57726.1"/>
    </source>
</evidence>
<keyword evidence="1" id="KW-0175">Coiled coil</keyword>
<evidence type="ECO:0008006" key="4">
    <source>
        <dbReference type="Google" id="ProtNLM"/>
    </source>
</evidence>
<organism evidence="2 3">
    <name type="scientific">Peptoniphilus lacrimalis</name>
    <dbReference type="NCBI Taxonomy" id="33031"/>
    <lineage>
        <taxon>Bacteria</taxon>
        <taxon>Bacillati</taxon>
        <taxon>Bacillota</taxon>
        <taxon>Tissierellia</taxon>
        <taxon>Tissierellales</taxon>
        <taxon>Peptoniphilaceae</taxon>
        <taxon>Peptoniphilus</taxon>
    </lineage>
</organism>
<dbReference type="Proteomes" id="UP000255517">
    <property type="component" value="Unassembled WGS sequence"/>
</dbReference>
<proteinExistence type="predicted"/>
<feature type="coiled-coil region" evidence="1">
    <location>
        <begin position="9"/>
        <end position="36"/>
    </location>
</feature>
<dbReference type="STRING" id="1122949.GCA_000378725_01665"/>
<reference evidence="2 3" key="1">
    <citation type="submission" date="2018-06" db="EMBL/GenBank/DDBJ databases">
        <authorList>
            <consortium name="Pathogen Informatics"/>
            <person name="Doyle S."/>
        </authorList>
    </citation>
    <scope>NUCLEOTIDE SEQUENCE [LARGE SCALE GENOMIC DNA]</scope>
    <source>
        <strain evidence="2 3">NCTC13149</strain>
    </source>
</reference>
<gene>
    <name evidence="2" type="ORF">NCTC13149_01583</name>
</gene>
<dbReference type="RefSeq" id="WP_019035278.1">
    <property type="nucleotide sequence ID" value="NZ_UGSZ01000001.1"/>
</dbReference>
<dbReference type="EMBL" id="UGSZ01000001">
    <property type="protein sequence ID" value="SUB57726.1"/>
    <property type="molecule type" value="Genomic_DNA"/>
</dbReference>
<evidence type="ECO:0000256" key="1">
    <source>
        <dbReference type="SAM" id="Coils"/>
    </source>
</evidence>
<accession>A0A379C7W0</accession>
<sequence>MTKKELLQYRYLLIEIKELENKIKNYEGKIVTDKVQSSQREFPYTQYELKIQGVEDSLYIKKLREKLFYRIEKCKKLKVDIENFINNIEDSRTRLVFQLRYVEGKSWVYISRQLGSSNESYARMIHNRYF</sequence>
<protein>
    <recommendedName>
        <fullName evidence="4">RNA polymerase sigma factor, sigma-70 family</fullName>
    </recommendedName>
</protein>